<dbReference type="AlphaFoldDB" id="A0A6G6WAP5"/>
<dbReference type="RefSeq" id="WP_165229227.1">
    <property type="nucleotide sequence ID" value="NZ_CP049257.1"/>
</dbReference>
<sequence length="91" mass="9645">MTQGNSMQGMDTEQGRQVSGQMDSHASQVSGMVGRISSVVGALKWQGSDRETFLSDWHGSFAPQAHNAAQSLQEQAGVLNRHADAQDAASS</sequence>
<proteinExistence type="predicted"/>
<organism evidence="2 3">
    <name type="scientific">Nocardioides anomalus</name>
    <dbReference type="NCBI Taxonomy" id="2712223"/>
    <lineage>
        <taxon>Bacteria</taxon>
        <taxon>Bacillati</taxon>
        <taxon>Actinomycetota</taxon>
        <taxon>Actinomycetes</taxon>
        <taxon>Propionibacteriales</taxon>
        <taxon>Nocardioidaceae</taxon>
        <taxon>Nocardioides</taxon>
    </lineage>
</organism>
<evidence type="ECO:0000256" key="1">
    <source>
        <dbReference type="SAM" id="MobiDB-lite"/>
    </source>
</evidence>
<feature type="region of interest" description="Disordered" evidence="1">
    <location>
        <begin position="1"/>
        <end position="30"/>
    </location>
</feature>
<dbReference type="KEGG" id="nano:G5V58_04810"/>
<protein>
    <recommendedName>
        <fullName evidence="4">WXG100 family type VII secretion target</fullName>
    </recommendedName>
</protein>
<evidence type="ECO:0000313" key="2">
    <source>
        <dbReference type="EMBL" id="QIG42175.1"/>
    </source>
</evidence>
<dbReference type="EMBL" id="CP049257">
    <property type="protein sequence ID" value="QIG42175.1"/>
    <property type="molecule type" value="Genomic_DNA"/>
</dbReference>
<keyword evidence="3" id="KW-1185">Reference proteome</keyword>
<accession>A0A6G6WAP5</accession>
<reference evidence="2 3" key="1">
    <citation type="submission" date="2020-02" db="EMBL/GenBank/DDBJ databases">
        <title>Full genome sequence of Nocardioides sp. R-3366.</title>
        <authorList>
            <person name="Im W.-T."/>
        </authorList>
    </citation>
    <scope>NUCLEOTIDE SEQUENCE [LARGE SCALE GENOMIC DNA]</scope>
    <source>
        <strain evidence="2 3">R-3366</strain>
    </source>
</reference>
<name>A0A6G6WAP5_9ACTN</name>
<dbReference type="Proteomes" id="UP000502996">
    <property type="component" value="Chromosome"/>
</dbReference>
<evidence type="ECO:0008006" key="4">
    <source>
        <dbReference type="Google" id="ProtNLM"/>
    </source>
</evidence>
<evidence type="ECO:0000313" key="3">
    <source>
        <dbReference type="Proteomes" id="UP000502996"/>
    </source>
</evidence>
<dbReference type="Gene3D" id="1.10.287.1060">
    <property type="entry name" value="ESAT-6-like"/>
    <property type="match status" value="1"/>
</dbReference>
<gene>
    <name evidence="2" type="ORF">G5V58_04810</name>
</gene>